<comment type="caution">
    <text evidence="3">The sequence shown here is derived from an EMBL/GenBank/DDBJ whole genome shotgun (WGS) entry which is preliminary data.</text>
</comment>
<evidence type="ECO:0000313" key="3">
    <source>
        <dbReference type="EMBL" id="KTB04196.1"/>
    </source>
</evidence>
<dbReference type="GO" id="GO:0005743">
    <property type="term" value="C:mitochondrial inner membrane"/>
    <property type="evidence" value="ECO:0007669"/>
    <property type="project" value="EnsemblFungi"/>
</dbReference>
<dbReference type="VEuPathDB" id="FungiDB:GW608_M07953"/>
<dbReference type="PANTHER" id="PTHR28627">
    <property type="entry name" value="CYTOCHROME C OXIDASE ASSEMBLY FACTOR 5"/>
    <property type="match status" value="1"/>
</dbReference>
<evidence type="ECO:0000256" key="2">
    <source>
        <dbReference type="ARBA" id="ARBA00023157"/>
    </source>
</evidence>
<dbReference type="PhylomeDB" id="A0A0W0CKP2"/>
<keyword evidence="2" id="KW-1015">Disulfide bond</keyword>
<dbReference type="VEuPathDB" id="FungiDB:B1J91_M07986g"/>
<organism evidence="3 4">
    <name type="scientific">Candida glabrata</name>
    <name type="common">Yeast</name>
    <name type="synonym">Torulopsis glabrata</name>
    <dbReference type="NCBI Taxonomy" id="5478"/>
    <lineage>
        <taxon>Eukaryota</taxon>
        <taxon>Fungi</taxon>
        <taxon>Dikarya</taxon>
        <taxon>Ascomycota</taxon>
        <taxon>Saccharomycotina</taxon>
        <taxon>Saccharomycetes</taxon>
        <taxon>Saccharomycetales</taxon>
        <taxon>Saccharomycetaceae</taxon>
        <taxon>Nakaseomyces</taxon>
    </lineage>
</organism>
<dbReference type="Pfam" id="PF10203">
    <property type="entry name" value="Pet191_N"/>
    <property type="match status" value="1"/>
</dbReference>
<dbReference type="GO" id="GO:0033617">
    <property type="term" value="P:mitochondrial respiratory chain complex IV assembly"/>
    <property type="evidence" value="ECO:0007669"/>
    <property type="project" value="EnsemblFungi"/>
</dbReference>
<comment type="similarity">
    <text evidence="1">Belongs to the PET191 family.</text>
</comment>
<name>A0A0W0CKP2_CANGB</name>
<dbReference type="VEuPathDB" id="FungiDB:CAGL0M07986g"/>
<dbReference type="VEuPathDB" id="FungiDB:GWK60_M07953"/>
<proteinExistence type="inferred from homology"/>
<dbReference type="PANTHER" id="PTHR28627:SF1">
    <property type="entry name" value="CYTOCHROME C OXIDASE ASSEMBLY FACTOR 5"/>
    <property type="match status" value="1"/>
</dbReference>
<evidence type="ECO:0000256" key="1">
    <source>
        <dbReference type="ARBA" id="ARBA00007785"/>
    </source>
</evidence>
<dbReference type="AlphaFoldDB" id="A0A0W0CKP2"/>
<evidence type="ECO:0000313" key="4">
    <source>
        <dbReference type="Proteomes" id="UP000054886"/>
    </source>
</evidence>
<dbReference type="Proteomes" id="UP000054886">
    <property type="component" value="Unassembled WGS sequence"/>
</dbReference>
<dbReference type="EMBL" id="LLZZ01000117">
    <property type="protein sequence ID" value="KTB04196.1"/>
    <property type="molecule type" value="Genomic_DNA"/>
</dbReference>
<dbReference type="VEuPathDB" id="FungiDB:GVI51_M07953"/>
<sequence length="108" mass="12318">MGASCKDQKRAVAICLQRSPCVMIERHKPQECLDNPELSKDLPELCIAQMKAFLDCKRGMVDMTKRFRGNAPLSTGKYDQQYDKLCSGDFNPREEMNKLNTLNSSEKE</sequence>
<reference evidence="3 4" key="1">
    <citation type="submission" date="2015-10" db="EMBL/GenBank/DDBJ databases">
        <title>Draft genomes sequences of Candida glabrata isolates 1A, 1B, 2A, 2B, 3A and 3B.</title>
        <authorList>
            <person name="Haavelsrud O.E."/>
            <person name="Gaustad P."/>
        </authorList>
    </citation>
    <scope>NUCLEOTIDE SEQUENCE [LARGE SCALE GENOMIC DNA]</scope>
    <source>
        <strain evidence="3">910700640</strain>
    </source>
</reference>
<protein>
    <submittedName>
        <fullName evidence="3">Mitochondrial protein PET191</fullName>
    </submittedName>
</protein>
<dbReference type="OMA" id="FLECKRG"/>
<dbReference type="PROSITE" id="PS51808">
    <property type="entry name" value="CHCH"/>
    <property type="match status" value="1"/>
</dbReference>
<dbReference type="GO" id="GO:0005758">
    <property type="term" value="C:mitochondrial intermembrane space"/>
    <property type="evidence" value="ECO:0007669"/>
    <property type="project" value="EnsemblFungi"/>
</dbReference>
<accession>A0A0W0CKP2</accession>
<dbReference type="OrthoDB" id="282149at2759"/>
<dbReference type="InterPro" id="IPR018793">
    <property type="entry name" value="Cyt_c_oxidase_assmbl_Pet191"/>
</dbReference>
<gene>
    <name evidence="3" type="ORF">AO440_004196</name>
</gene>